<keyword evidence="12" id="KW-1185">Reference proteome</keyword>
<gene>
    <name evidence="11" type="ORF">H2200_005506</name>
</gene>
<dbReference type="Pfam" id="PF00271">
    <property type="entry name" value="Helicase_C"/>
    <property type="match status" value="1"/>
</dbReference>
<dbReference type="Proteomes" id="UP001172673">
    <property type="component" value="Unassembled WGS sequence"/>
</dbReference>
<comment type="similarity">
    <text evidence="6">Belongs to the DEAD box helicase family.</text>
</comment>
<feature type="domain" description="Helicase C-terminal" evidence="10">
    <location>
        <begin position="341"/>
        <end position="512"/>
    </location>
</feature>
<keyword evidence="5 7" id="KW-0694">RNA-binding</keyword>
<dbReference type="PROSITE" id="PS51192">
    <property type="entry name" value="HELICASE_ATP_BIND_1"/>
    <property type="match status" value="1"/>
</dbReference>
<name>A0AA38XCT0_9EURO</name>
<keyword evidence="3 6" id="KW-0347">Helicase</keyword>
<reference evidence="11" key="1">
    <citation type="submission" date="2022-10" db="EMBL/GenBank/DDBJ databases">
        <title>Culturing micro-colonial fungi from biological soil crusts in the Mojave desert and describing Neophaeococcomyces mojavensis, and introducing the new genera and species Taxawa tesnikishii.</title>
        <authorList>
            <person name="Kurbessoian T."/>
            <person name="Stajich J.E."/>
        </authorList>
    </citation>
    <scope>NUCLEOTIDE SEQUENCE</scope>
    <source>
        <strain evidence="11">TK_41</strain>
    </source>
</reference>
<dbReference type="EC" id="3.6.4.13" evidence="7"/>
<keyword evidence="1 6" id="KW-0547">Nucleotide-binding</keyword>
<protein>
    <recommendedName>
        <fullName evidence="7">ATP-dependent RNA helicase</fullName>
        <ecNumber evidence="7">3.6.4.13</ecNumber>
    </recommendedName>
</protein>
<dbReference type="PROSITE" id="PS00039">
    <property type="entry name" value="DEAD_ATP_HELICASE"/>
    <property type="match status" value="1"/>
</dbReference>
<feature type="domain" description="Helicase ATP-binding" evidence="9">
    <location>
        <begin position="120"/>
        <end position="306"/>
    </location>
</feature>
<dbReference type="SMART" id="SM00487">
    <property type="entry name" value="DEXDc"/>
    <property type="match status" value="1"/>
</dbReference>
<evidence type="ECO:0000313" key="11">
    <source>
        <dbReference type="EMBL" id="KAJ9610729.1"/>
    </source>
</evidence>
<evidence type="ECO:0000256" key="7">
    <source>
        <dbReference type="RuleBase" id="RU365068"/>
    </source>
</evidence>
<evidence type="ECO:0000256" key="8">
    <source>
        <dbReference type="SAM" id="MobiDB-lite"/>
    </source>
</evidence>
<dbReference type="InterPro" id="IPR001650">
    <property type="entry name" value="Helicase_C-like"/>
</dbReference>
<organism evidence="11 12">
    <name type="scientific">Cladophialophora chaetospira</name>
    <dbReference type="NCBI Taxonomy" id="386627"/>
    <lineage>
        <taxon>Eukaryota</taxon>
        <taxon>Fungi</taxon>
        <taxon>Dikarya</taxon>
        <taxon>Ascomycota</taxon>
        <taxon>Pezizomycotina</taxon>
        <taxon>Eurotiomycetes</taxon>
        <taxon>Chaetothyriomycetidae</taxon>
        <taxon>Chaetothyriales</taxon>
        <taxon>Herpotrichiellaceae</taxon>
        <taxon>Cladophialophora</taxon>
    </lineage>
</organism>
<keyword evidence="2 6" id="KW-0378">Hydrolase</keyword>
<evidence type="ECO:0000259" key="10">
    <source>
        <dbReference type="PROSITE" id="PS51194"/>
    </source>
</evidence>
<dbReference type="InterPro" id="IPR027417">
    <property type="entry name" value="P-loop_NTPase"/>
</dbReference>
<dbReference type="GO" id="GO:0016787">
    <property type="term" value="F:hydrolase activity"/>
    <property type="evidence" value="ECO:0007669"/>
    <property type="project" value="UniProtKB-KW"/>
</dbReference>
<evidence type="ECO:0000313" key="12">
    <source>
        <dbReference type="Proteomes" id="UP001172673"/>
    </source>
</evidence>
<proteinExistence type="inferred from homology"/>
<evidence type="ECO:0000259" key="9">
    <source>
        <dbReference type="PROSITE" id="PS51192"/>
    </source>
</evidence>
<dbReference type="Pfam" id="PF00270">
    <property type="entry name" value="DEAD"/>
    <property type="match status" value="1"/>
</dbReference>
<comment type="domain">
    <text evidence="7">The Q motif is unique to and characteristic of the DEAD box family of RNA helicases and controls ATP binding and hydrolysis.</text>
</comment>
<evidence type="ECO:0000256" key="2">
    <source>
        <dbReference type="ARBA" id="ARBA00022801"/>
    </source>
</evidence>
<dbReference type="EMBL" id="JAPDRK010000007">
    <property type="protein sequence ID" value="KAJ9610729.1"/>
    <property type="molecule type" value="Genomic_DNA"/>
</dbReference>
<feature type="region of interest" description="Disordered" evidence="8">
    <location>
        <begin position="603"/>
        <end position="690"/>
    </location>
</feature>
<evidence type="ECO:0000256" key="6">
    <source>
        <dbReference type="RuleBase" id="RU000492"/>
    </source>
</evidence>
<comment type="catalytic activity">
    <reaction evidence="7">
        <text>ATP + H2O = ADP + phosphate + H(+)</text>
        <dbReference type="Rhea" id="RHEA:13065"/>
        <dbReference type="ChEBI" id="CHEBI:15377"/>
        <dbReference type="ChEBI" id="CHEBI:15378"/>
        <dbReference type="ChEBI" id="CHEBI:30616"/>
        <dbReference type="ChEBI" id="CHEBI:43474"/>
        <dbReference type="ChEBI" id="CHEBI:456216"/>
        <dbReference type="EC" id="3.6.4.13"/>
    </reaction>
</comment>
<dbReference type="SMART" id="SM00490">
    <property type="entry name" value="HELICc"/>
    <property type="match status" value="1"/>
</dbReference>
<dbReference type="GO" id="GO:0005524">
    <property type="term" value="F:ATP binding"/>
    <property type="evidence" value="ECO:0007669"/>
    <property type="project" value="UniProtKB-UniRule"/>
</dbReference>
<dbReference type="AlphaFoldDB" id="A0AA38XCT0"/>
<dbReference type="Gene3D" id="3.40.50.300">
    <property type="entry name" value="P-loop containing nucleotide triphosphate hydrolases"/>
    <property type="match status" value="2"/>
</dbReference>
<feature type="compositionally biased region" description="Gly residues" evidence="8">
    <location>
        <begin position="635"/>
        <end position="647"/>
    </location>
</feature>
<evidence type="ECO:0000256" key="4">
    <source>
        <dbReference type="ARBA" id="ARBA00022840"/>
    </source>
</evidence>
<dbReference type="InterPro" id="IPR014001">
    <property type="entry name" value="Helicase_ATP-bd"/>
</dbReference>
<dbReference type="CDD" id="cd18787">
    <property type="entry name" value="SF2_C_DEAD"/>
    <property type="match status" value="1"/>
</dbReference>
<evidence type="ECO:0000256" key="1">
    <source>
        <dbReference type="ARBA" id="ARBA00022741"/>
    </source>
</evidence>
<evidence type="ECO:0000256" key="5">
    <source>
        <dbReference type="ARBA" id="ARBA00022884"/>
    </source>
</evidence>
<comment type="function">
    <text evidence="7">RNA helicase.</text>
</comment>
<dbReference type="SUPFAM" id="SSF52540">
    <property type="entry name" value="P-loop containing nucleoside triphosphate hydrolases"/>
    <property type="match status" value="2"/>
</dbReference>
<accession>A0AA38XCT0</accession>
<dbReference type="GO" id="GO:0003723">
    <property type="term" value="F:RNA binding"/>
    <property type="evidence" value="ECO:0007669"/>
    <property type="project" value="UniProtKB-UniRule"/>
</dbReference>
<keyword evidence="4 6" id="KW-0067">ATP-binding</keyword>
<dbReference type="InterPro" id="IPR011545">
    <property type="entry name" value="DEAD/DEAH_box_helicase_dom"/>
</dbReference>
<comment type="caution">
    <text evidence="11">The sequence shown here is derived from an EMBL/GenBank/DDBJ whole genome shotgun (WGS) entry which is preliminary data.</text>
</comment>
<sequence length="690" mass="76173">MYGAARHGRCALRAVRYLPSASQSSLRTQLVSPSSRLSLARPIGVSQFSSRSFHRQQAQAYAEENARAEDFGAEDISAVNREFTKFQELGDAKIIDQRVVRTLVDQMGIHTMTEVQRMTINECLDGTDVIAQARTGTGKTLAFLMPIIQRMLRDPDFGRKAPSISDTRALIISPTRELAEQIGEEAKKIVRGTGVQVQLAVGGTQKQFHLRLMQRQGCHILVGTPGRIKDLLSDPYNGLSMENIQTFVLDEADRLLDIGFADDIREIQSYMPKQTRQDRQTLMFSATMPRTVVGLVRETMKPDFKFVRTVDPEEAATHESVPQHIVFLPGLQNQIPAVTEIMYKAIEAHKQDPVNNMPFKAIAFFRSLNEVKMAYETLRNFRDLSVKGGMFAPHPLAPCKIIEMSSQLDQRQRTANSQAFRNAESAILISSDVTARGMDFPNVSHVIQVGSPHRREDYVHRLGRTGRAGKPGQGWLLLQNDERNDYRQLANSIHAKNIYEDDTLETAKLDMTQPSQLSAQTAKIMQYVESGVKQVSRVDKAKAYQSLMSVLNQGGNSSKQEIVNQVNELATYGWGLEAPPTVTRSFADKIGFGSVQGLQYREESFGDRDGGGGRFGGGGRRQVFDERDPFSQGAGSSGRGSYGGGRSEGGRGRESFGRGGGGRSFDRGGFGGRSGGGRNSDQKFGGGLFD</sequence>
<evidence type="ECO:0000256" key="3">
    <source>
        <dbReference type="ARBA" id="ARBA00022806"/>
    </source>
</evidence>
<dbReference type="InterPro" id="IPR000629">
    <property type="entry name" value="RNA-helicase_DEAD-box_CS"/>
</dbReference>
<dbReference type="GO" id="GO:0003724">
    <property type="term" value="F:RNA helicase activity"/>
    <property type="evidence" value="ECO:0007669"/>
    <property type="project" value="UniProtKB-EC"/>
</dbReference>
<dbReference type="PANTHER" id="PTHR24031">
    <property type="entry name" value="RNA HELICASE"/>
    <property type="match status" value="1"/>
</dbReference>
<feature type="compositionally biased region" description="Gly residues" evidence="8">
    <location>
        <begin position="657"/>
        <end position="690"/>
    </location>
</feature>
<dbReference type="PROSITE" id="PS51194">
    <property type="entry name" value="HELICASE_CTER"/>
    <property type="match status" value="1"/>
</dbReference>